<comment type="caution">
    <text evidence="8">The sequence shown here is derived from an EMBL/GenBank/DDBJ whole genome shotgun (WGS) entry which is preliminary data.</text>
</comment>
<name>A0A923LKJ4_9FIRM</name>
<evidence type="ECO:0000313" key="8">
    <source>
        <dbReference type="EMBL" id="MBC5690416.1"/>
    </source>
</evidence>
<dbReference type="InterPro" id="IPR013737">
    <property type="entry name" value="Bac_rhamnosid_N"/>
</dbReference>
<accession>A0A923LKJ4</accession>
<gene>
    <name evidence="8" type="ORF">H8S37_15995</name>
</gene>
<dbReference type="Gene3D" id="1.50.10.10">
    <property type="match status" value="1"/>
</dbReference>
<proteinExistence type="predicted"/>
<dbReference type="InterPro" id="IPR035398">
    <property type="entry name" value="Bac_rhamnosid_C"/>
</dbReference>
<dbReference type="Pfam" id="PF17390">
    <property type="entry name" value="Bac_rhamnosid_C"/>
    <property type="match status" value="1"/>
</dbReference>
<sequence>MRLENLTVEHQREPLGIDVKTPRFAWVIVSDEENVLQRAYQIEVFVEGVCICNTGRIETDQSIEVTVDALCLRPKTRYDVKVVVWDNKGNTAKGNTVFETGLLEEKWKAGWIEPNQIPTEPTTDFDTVSEFKIVTESNPDRDFKEFQPVKYIRIPTTVKEKVKRARVYMTAHGVYRLEVNGARPDNREFAPENSAYEKVLYYQTYDVTEQLFTGENIFGVMLADGWWSGRVGASGDSCQYGDKVGLLFQAEITYENGEVQTITAENALSSTGPLVFSDIFVGEKYDAGKEMDGWNRPGFDDSTWEKVNPADYTTENVAGQYGEPVRPIQVLKPERILRTPKGEMVVDLGQVIAGQMEFTVTCEAGRVIRLEHSEVLDKDGNYYNNILGINKEQTDFYITKKGQQTYKPYFTYHGFRYVKVSGWPGEPKAEDFKAYVLTSEMQDIGNFETSDERINRLQKNIWWSQIANTLSIPTDCPQRERAGWTGDIMAYAPTMVFLRQSNAFLTRWMQSLRADQLEDGQVPSVVPYLKAYKAVQNLFGTNSSCGWGDAVLRVPLAVYQAYGDRKILEENYDAMKKWLAYIQRTAENQHPEEYDTWDETHKERSRYLWNTGFHFGDWLVPSMVLNNPDGGAMIETAFKTKKVVAPAYYAYSTSLMAEMAEILGKEQDKKYFETLNRKIRKAFIEEYVHEDGTIEEDLQGLYVIALKNGLVTEKIRPKMAAHLRKMIAENRGCLDTGFLSILFLMDVLCENDMRDVAYSLLYQNKCPSWLYEVEKGATTMWESWGAISEDGTVSTYSYNHYAFGCVGEWLYREIGGINMEAPGYKKIKISPHMDCGLTSAQTSFYSPYGLISVKWEITSTGSKNVQVQIPVNTTADIAIEGMEAKTVGSGSYSFIIQ</sequence>
<dbReference type="Pfam" id="PF17389">
    <property type="entry name" value="Bac_rhamnosid6H"/>
    <property type="match status" value="1"/>
</dbReference>
<dbReference type="InterPro" id="IPR008928">
    <property type="entry name" value="6-hairpin_glycosidase_sf"/>
</dbReference>
<dbReference type="Gene3D" id="2.60.120.260">
    <property type="entry name" value="Galactose-binding domain-like"/>
    <property type="match status" value="2"/>
</dbReference>
<keyword evidence="9" id="KW-1185">Reference proteome</keyword>
<protein>
    <recommendedName>
        <fullName evidence="2">alpha-L-rhamnosidase</fullName>
        <ecNumber evidence="2">3.2.1.40</ecNumber>
    </recommendedName>
</protein>
<dbReference type="SUPFAM" id="SSF48208">
    <property type="entry name" value="Six-hairpin glycosidases"/>
    <property type="match status" value="1"/>
</dbReference>
<dbReference type="PANTHER" id="PTHR33307">
    <property type="entry name" value="ALPHA-RHAMNOSIDASE (EUROFUNG)"/>
    <property type="match status" value="1"/>
</dbReference>
<keyword evidence="3 8" id="KW-0378">Hydrolase</keyword>
<dbReference type="Pfam" id="PF08531">
    <property type="entry name" value="Bac_rhamnosid_N"/>
    <property type="match status" value="1"/>
</dbReference>
<dbReference type="Gene3D" id="2.60.420.10">
    <property type="entry name" value="Maltose phosphorylase, domain 3"/>
    <property type="match status" value="1"/>
</dbReference>
<dbReference type="GO" id="GO:0030596">
    <property type="term" value="F:alpha-L-rhamnosidase activity"/>
    <property type="evidence" value="ECO:0007669"/>
    <property type="project" value="UniProtKB-EC"/>
</dbReference>
<dbReference type="Pfam" id="PF05592">
    <property type="entry name" value="Bac_rhamnosid"/>
    <property type="match status" value="1"/>
</dbReference>
<dbReference type="RefSeq" id="WP_186877070.1">
    <property type="nucleotide sequence ID" value="NZ_JACOPF010000005.1"/>
</dbReference>
<evidence type="ECO:0000259" key="7">
    <source>
        <dbReference type="Pfam" id="PF17390"/>
    </source>
</evidence>
<dbReference type="GO" id="GO:0005975">
    <property type="term" value="P:carbohydrate metabolic process"/>
    <property type="evidence" value="ECO:0007669"/>
    <property type="project" value="InterPro"/>
</dbReference>
<organism evidence="8 9">
    <name type="scientific">Mediterraneibacter hominis</name>
    <dbReference type="NCBI Taxonomy" id="2763054"/>
    <lineage>
        <taxon>Bacteria</taxon>
        <taxon>Bacillati</taxon>
        <taxon>Bacillota</taxon>
        <taxon>Clostridia</taxon>
        <taxon>Lachnospirales</taxon>
        <taxon>Lachnospiraceae</taxon>
        <taxon>Mediterraneibacter</taxon>
    </lineage>
</organism>
<evidence type="ECO:0000256" key="1">
    <source>
        <dbReference type="ARBA" id="ARBA00001445"/>
    </source>
</evidence>
<evidence type="ECO:0000259" key="5">
    <source>
        <dbReference type="Pfam" id="PF08531"/>
    </source>
</evidence>
<dbReference type="InterPro" id="IPR012341">
    <property type="entry name" value="6hp_glycosidase-like_sf"/>
</dbReference>
<dbReference type="Proteomes" id="UP000652477">
    <property type="component" value="Unassembled WGS sequence"/>
</dbReference>
<evidence type="ECO:0000259" key="6">
    <source>
        <dbReference type="Pfam" id="PF17389"/>
    </source>
</evidence>
<evidence type="ECO:0000313" key="9">
    <source>
        <dbReference type="Proteomes" id="UP000652477"/>
    </source>
</evidence>
<dbReference type="Pfam" id="PF25788">
    <property type="entry name" value="Ig_Rha78A_N"/>
    <property type="match status" value="1"/>
</dbReference>
<feature type="domain" description="Alpha-L-rhamnosidase six-hairpin glycosidase" evidence="6">
    <location>
        <begin position="443"/>
        <end position="814"/>
    </location>
</feature>
<feature type="domain" description="Alpha-L-rhamnosidase C-terminal" evidence="7">
    <location>
        <begin position="816"/>
        <end position="888"/>
    </location>
</feature>
<dbReference type="AlphaFoldDB" id="A0A923LKJ4"/>
<reference evidence="8" key="1">
    <citation type="submission" date="2020-08" db="EMBL/GenBank/DDBJ databases">
        <title>Genome public.</title>
        <authorList>
            <person name="Liu C."/>
            <person name="Sun Q."/>
        </authorList>
    </citation>
    <scope>NUCLEOTIDE SEQUENCE</scope>
    <source>
        <strain evidence="8">NSJ-55</strain>
    </source>
</reference>
<dbReference type="PANTHER" id="PTHR33307:SF6">
    <property type="entry name" value="ALPHA-RHAMNOSIDASE (EUROFUNG)-RELATED"/>
    <property type="match status" value="1"/>
</dbReference>
<dbReference type="InterPro" id="IPR016007">
    <property type="entry name" value="Alpha_rhamnosid"/>
</dbReference>
<feature type="domain" description="Alpha-L-rhamnosidase concanavalin-like" evidence="4">
    <location>
        <begin position="338"/>
        <end position="437"/>
    </location>
</feature>
<dbReference type="InterPro" id="IPR035396">
    <property type="entry name" value="Bac_rhamnosid6H"/>
</dbReference>
<dbReference type="EC" id="3.2.1.40" evidence="2"/>
<comment type="catalytic activity">
    <reaction evidence="1">
        <text>Hydrolysis of terminal non-reducing alpha-L-rhamnose residues in alpha-L-rhamnosides.</text>
        <dbReference type="EC" id="3.2.1.40"/>
    </reaction>
</comment>
<dbReference type="EMBL" id="JACOPF010000005">
    <property type="protein sequence ID" value="MBC5690416.1"/>
    <property type="molecule type" value="Genomic_DNA"/>
</dbReference>
<dbReference type="Gene3D" id="2.60.40.10">
    <property type="entry name" value="Immunoglobulins"/>
    <property type="match status" value="1"/>
</dbReference>
<dbReference type="InterPro" id="IPR008902">
    <property type="entry name" value="Rhamnosid_concanavalin"/>
</dbReference>
<dbReference type="PIRSF" id="PIRSF010631">
    <property type="entry name" value="A-rhamnsds"/>
    <property type="match status" value="1"/>
</dbReference>
<feature type="domain" description="Bacterial alpha-L-rhamnosidase N-terminal" evidence="5">
    <location>
        <begin position="161"/>
        <end position="327"/>
    </location>
</feature>
<evidence type="ECO:0000259" key="4">
    <source>
        <dbReference type="Pfam" id="PF05592"/>
    </source>
</evidence>
<evidence type="ECO:0000256" key="3">
    <source>
        <dbReference type="ARBA" id="ARBA00022801"/>
    </source>
</evidence>
<evidence type="ECO:0000256" key="2">
    <source>
        <dbReference type="ARBA" id="ARBA00012652"/>
    </source>
</evidence>
<dbReference type="InterPro" id="IPR013783">
    <property type="entry name" value="Ig-like_fold"/>
</dbReference>